<evidence type="ECO:0000313" key="1">
    <source>
        <dbReference type="EMBL" id="MDA7086571.1"/>
    </source>
</evidence>
<sequence length="56" mass="6503">MRLRPAHHAERQTQRQRDEHGALYQLLSGYWRVQQLSFKTGAYMQHDHGPSKEGGG</sequence>
<evidence type="ECO:0000313" key="2">
    <source>
        <dbReference type="Proteomes" id="UP001212042"/>
    </source>
</evidence>
<protein>
    <recommendedName>
        <fullName evidence="3">AraC family transcriptional regulator</fullName>
    </recommendedName>
</protein>
<dbReference type="RefSeq" id="WP_271347469.1">
    <property type="nucleotide sequence ID" value="NZ_JAQJZJ010000003.1"/>
</dbReference>
<proteinExistence type="predicted"/>
<keyword evidence="2" id="KW-1185">Reference proteome</keyword>
<dbReference type="Proteomes" id="UP001212042">
    <property type="component" value="Unassembled WGS sequence"/>
</dbReference>
<dbReference type="EMBL" id="JAQJZJ010000003">
    <property type="protein sequence ID" value="MDA7086571.1"/>
    <property type="molecule type" value="Genomic_DNA"/>
</dbReference>
<gene>
    <name evidence="1" type="ORF">PH586_09300</name>
</gene>
<evidence type="ECO:0008006" key="3">
    <source>
        <dbReference type="Google" id="ProtNLM"/>
    </source>
</evidence>
<comment type="caution">
    <text evidence="1">The sequence shown here is derived from an EMBL/GenBank/DDBJ whole genome shotgun (WGS) entry which is preliminary data.</text>
</comment>
<accession>A0ABT4XED6</accession>
<reference evidence="1 2" key="1">
    <citation type="submission" date="2023-01" db="EMBL/GenBank/DDBJ databases">
        <title>Pseudomonas SA3-5T sp. nov., isolated from tidal flat sediment.</title>
        <authorList>
            <person name="Kim H.S."/>
            <person name="Kim J.-S."/>
            <person name="Suh M.K."/>
            <person name="Eom M.K."/>
            <person name="Lee J.-S."/>
        </authorList>
    </citation>
    <scope>NUCLEOTIDE SEQUENCE [LARGE SCALE GENOMIC DNA]</scope>
    <source>
        <strain evidence="1 2">SA3-5</strain>
    </source>
</reference>
<name>A0ABT4XED6_9PSED</name>
<organism evidence="1 2">
    <name type="scientific">Pseudomonas aestuarii</name>
    <dbReference type="NCBI Taxonomy" id="3018340"/>
    <lineage>
        <taxon>Bacteria</taxon>
        <taxon>Pseudomonadati</taxon>
        <taxon>Pseudomonadota</taxon>
        <taxon>Gammaproteobacteria</taxon>
        <taxon>Pseudomonadales</taxon>
        <taxon>Pseudomonadaceae</taxon>
        <taxon>Pseudomonas</taxon>
    </lineage>
</organism>